<evidence type="ECO:0000313" key="2">
    <source>
        <dbReference type="EMBL" id="CAI9173138.1"/>
    </source>
</evidence>
<feature type="compositionally biased region" description="Basic and acidic residues" evidence="1">
    <location>
        <begin position="78"/>
        <end position="93"/>
    </location>
</feature>
<reference evidence="2" key="1">
    <citation type="submission" date="2023-04" db="EMBL/GenBank/DDBJ databases">
        <authorList>
            <consortium name="ELIXIR-Norway"/>
        </authorList>
    </citation>
    <scope>NUCLEOTIDE SEQUENCE [LARGE SCALE GENOMIC DNA]</scope>
</reference>
<feature type="region of interest" description="Disordered" evidence="1">
    <location>
        <begin position="30"/>
        <end position="51"/>
    </location>
</feature>
<dbReference type="EMBL" id="OX459969">
    <property type="protein sequence ID" value="CAI9173138.1"/>
    <property type="molecule type" value="Genomic_DNA"/>
</dbReference>
<name>A0ABN8ZGV3_RANTA</name>
<sequence>MFILHKNFTKWAAGCTKTFGEGVGVGRGVAVQEGNTDSGQERSGGRVGAQAWPRPSLHAHACTLLACRQGRGLLGGEHGSDLRSPEPVGRREVPPPWLNTASETSNTHVVGMGGGQ</sequence>
<feature type="region of interest" description="Disordered" evidence="1">
    <location>
        <begin position="75"/>
        <end position="116"/>
    </location>
</feature>
<evidence type="ECO:0000256" key="1">
    <source>
        <dbReference type="SAM" id="MobiDB-lite"/>
    </source>
</evidence>
<feature type="compositionally biased region" description="Polar residues" evidence="1">
    <location>
        <begin position="99"/>
        <end position="108"/>
    </location>
</feature>
<evidence type="ECO:0000313" key="3">
    <source>
        <dbReference type="Proteomes" id="UP001176941"/>
    </source>
</evidence>
<proteinExistence type="predicted"/>
<organism evidence="2 3">
    <name type="scientific">Rangifer tarandus platyrhynchus</name>
    <name type="common">Svalbard reindeer</name>
    <dbReference type="NCBI Taxonomy" id="3082113"/>
    <lineage>
        <taxon>Eukaryota</taxon>
        <taxon>Metazoa</taxon>
        <taxon>Chordata</taxon>
        <taxon>Craniata</taxon>
        <taxon>Vertebrata</taxon>
        <taxon>Euteleostomi</taxon>
        <taxon>Mammalia</taxon>
        <taxon>Eutheria</taxon>
        <taxon>Laurasiatheria</taxon>
        <taxon>Artiodactyla</taxon>
        <taxon>Ruminantia</taxon>
        <taxon>Pecora</taxon>
        <taxon>Cervidae</taxon>
        <taxon>Odocoileinae</taxon>
        <taxon>Rangifer</taxon>
    </lineage>
</organism>
<dbReference type="Proteomes" id="UP001176941">
    <property type="component" value="Chromosome 33"/>
</dbReference>
<protein>
    <submittedName>
        <fullName evidence="2">Uncharacterized protein</fullName>
    </submittedName>
</protein>
<gene>
    <name evidence="2" type="ORF">MRATA1EN1_LOCUS22100</name>
</gene>
<accession>A0ABN8ZGV3</accession>
<keyword evidence="3" id="KW-1185">Reference proteome</keyword>